<gene>
    <name evidence="2" type="ORF">RNAN_1930</name>
</gene>
<reference evidence="2 3" key="1">
    <citation type="journal article" date="2012" name="J. Bacteriol.">
        <title>Genome Sequence of the Protease-Producing Bacterium Rheinheimera nanhaiensis E407-8T, Isolated from Deep-Sea Sediment of the South China Sea.</title>
        <authorList>
            <person name="Zhang X.-Y."/>
            <person name="Zhang Y.-J."/>
            <person name="Qin Q.-L."/>
            <person name="Xie B.-B."/>
            <person name="Chen X.-L."/>
            <person name="Zhou B.-C."/>
            <person name="Zhang Y.-Z."/>
        </authorList>
    </citation>
    <scope>NUCLEOTIDE SEQUENCE [LARGE SCALE GENOMIC DNA]</scope>
    <source>
        <strain evidence="2 3">E407-8</strain>
    </source>
</reference>
<comment type="caution">
    <text evidence="2">The sequence shown here is derived from an EMBL/GenBank/DDBJ whole genome shotgun (WGS) entry which is preliminary data.</text>
</comment>
<name>I1DY14_9GAMM</name>
<keyword evidence="1" id="KW-0812">Transmembrane</keyword>
<keyword evidence="1" id="KW-0472">Membrane</keyword>
<evidence type="ECO:0000313" key="3">
    <source>
        <dbReference type="Proteomes" id="UP000004374"/>
    </source>
</evidence>
<keyword evidence="3" id="KW-1185">Reference proteome</keyword>
<proteinExistence type="predicted"/>
<sequence length="37" mass="3719">MLTPLINRKISAAGGSLLSGATLAFIGHGWLLALGVV</sequence>
<organism evidence="2 3">
    <name type="scientific">Rheinheimera nanhaiensis E407-8</name>
    <dbReference type="NCBI Taxonomy" id="562729"/>
    <lineage>
        <taxon>Bacteria</taxon>
        <taxon>Pseudomonadati</taxon>
        <taxon>Pseudomonadota</taxon>
        <taxon>Gammaproteobacteria</taxon>
        <taxon>Chromatiales</taxon>
        <taxon>Chromatiaceae</taxon>
        <taxon>Rheinheimera</taxon>
    </lineage>
</organism>
<accession>I1DY14</accession>
<keyword evidence="1" id="KW-1133">Transmembrane helix</keyword>
<protein>
    <submittedName>
        <fullName evidence="2">Uncharacterized protein</fullName>
    </submittedName>
</protein>
<dbReference type="Proteomes" id="UP000004374">
    <property type="component" value="Unassembled WGS sequence"/>
</dbReference>
<feature type="transmembrane region" description="Helical" evidence="1">
    <location>
        <begin position="12"/>
        <end position="33"/>
    </location>
</feature>
<evidence type="ECO:0000313" key="2">
    <source>
        <dbReference type="EMBL" id="GAB58942.1"/>
    </source>
</evidence>
<dbReference type="EMBL" id="BAFK01000009">
    <property type="protein sequence ID" value="GAB58942.1"/>
    <property type="molecule type" value="Genomic_DNA"/>
</dbReference>
<evidence type="ECO:0000256" key="1">
    <source>
        <dbReference type="SAM" id="Phobius"/>
    </source>
</evidence>
<dbReference type="AlphaFoldDB" id="I1DY14"/>